<dbReference type="Proteomes" id="UP000261560">
    <property type="component" value="Unplaced"/>
</dbReference>
<proteinExistence type="predicted"/>
<evidence type="ECO:0000313" key="1">
    <source>
        <dbReference type="Ensembl" id="ENSOMEP00000003747.1"/>
    </source>
</evidence>
<evidence type="ECO:0000313" key="2">
    <source>
        <dbReference type="Proteomes" id="UP000261560"/>
    </source>
</evidence>
<dbReference type="AlphaFoldDB" id="A0A3B3BEW6"/>
<reference evidence="1" key="1">
    <citation type="submission" date="2025-08" db="UniProtKB">
        <authorList>
            <consortium name="Ensembl"/>
        </authorList>
    </citation>
    <scope>IDENTIFICATION</scope>
</reference>
<dbReference type="GeneTree" id="ENSGT00940000176953"/>
<dbReference type="STRING" id="30732.ENSOMEP00000003747"/>
<organism evidence="1 2">
    <name type="scientific">Oryzias melastigma</name>
    <name type="common">Marine medaka</name>
    <dbReference type="NCBI Taxonomy" id="30732"/>
    <lineage>
        <taxon>Eukaryota</taxon>
        <taxon>Metazoa</taxon>
        <taxon>Chordata</taxon>
        <taxon>Craniata</taxon>
        <taxon>Vertebrata</taxon>
        <taxon>Euteleostomi</taxon>
        <taxon>Actinopterygii</taxon>
        <taxon>Neopterygii</taxon>
        <taxon>Teleostei</taxon>
        <taxon>Neoteleostei</taxon>
        <taxon>Acanthomorphata</taxon>
        <taxon>Ovalentaria</taxon>
        <taxon>Atherinomorphae</taxon>
        <taxon>Beloniformes</taxon>
        <taxon>Adrianichthyidae</taxon>
        <taxon>Oryziinae</taxon>
        <taxon>Oryzias</taxon>
    </lineage>
</organism>
<name>A0A3B3BEW6_ORYME</name>
<accession>A0A3B3BEW6</accession>
<dbReference type="PaxDb" id="30732-ENSOMEP00000003747"/>
<sequence>CDSGLISQICQHLTAVYKFVRCNPNGDQTNCVVQQTPEMPWSPELPSKLPSSTAQYLYVCTLSAAFEKRVTLHEPQNLLQHFVAKKGLNLQWFDAFCSSFTDGGMSTMKRFFSSRKAVKPSKTDLEEDHLLKI</sequence>
<dbReference type="Ensembl" id="ENSOMET00000010322.1">
    <property type="protein sequence ID" value="ENSOMEP00000003747.1"/>
    <property type="gene ID" value="ENSOMEG00000004662.1"/>
</dbReference>
<keyword evidence="2" id="KW-1185">Reference proteome</keyword>
<dbReference type="OMA" id="MSACGIL"/>
<protein>
    <submittedName>
        <fullName evidence="1">Uncharacterized protein</fullName>
    </submittedName>
</protein>
<reference evidence="1" key="2">
    <citation type="submission" date="2025-09" db="UniProtKB">
        <authorList>
            <consortium name="Ensembl"/>
        </authorList>
    </citation>
    <scope>IDENTIFICATION</scope>
</reference>